<dbReference type="PROSITE" id="PS51352">
    <property type="entry name" value="THIOREDOXIN_2"/>
    <property type="match status" value="1"/>
</dbReference>
<dbReference type="Pfam" id="PF00578">
    <property type="entry name" value="AhpC-TSA"/>
    <property type="match status" value="1"/>
</dbReference>
<organism evidence="6">
    <name type="scientific">hydrothermal vent metagenome</name>
    <dbReference type="NCBI Taxonomy" id="652676"/>
    <lineage>
        <taxon>unclassified sequences</taxon>
        <taxon>metagenomes</taxon>
        <taxon>ecological metagenomes</taxon>
    </lineage>
</organism>
<evidence type="ECO:0000313" key="6">
    <source>
        <dbReference type="EMBL" id="VAX02188.1"/>
    </source>
</evidence>
<sequence>MNFVRLSCSYNLVISVYRCWRNELDINILKLLTKSGILAIMMLIFQSNYAMAQKETDINVADTPTEQAVEQSALVITPPEIVSEKNTNTLFDFSDKAVQFEDYIKSEQWTVVMFWASDCHICNVEVQGFVKLHTDKSASNIRVLGISVDGKAKKAKAQEFINIHGVNFPNLIGEPDAIAKIYTHYTNENWLGTPTYVVFSPSGKIMAQRAGMLPPKLIVRFIENQ</sequence>
<dbReference type="InterPro" id="IPR050553">
    <property type="entry name" value="Thioredoxin_ResA/DsbE_sf"/>
</dbReference>
<reference evidence="6" key="1">
    <citation type="submission" date="2018-06" db="EMBL/GenBank/DDBJ databases">
        <authorList>
            <person name="Zhirakovskaya E."/>
        </authorList>
    </citation>
    <scope>NUCLEOTIDE SEQUENCE</scope>
</reference>
<keyword evidence="2" id="KW-0201">Cytochrome c-type biogenesis</keyword>
<name>A0A3B1AS36_9ZZZZ</name>
<dbReference type="GO" id="GO:0017004">
    <property type="term" value="P:cytochrome complex assembly"/>
    <property type="evidence" value="ECO:0007669"/>
    <property type="project" value="UniProtKB-KW"/>
</dbReference>
<dbReference type="CDD" id="cd02966">
    <property type="entry name" value="TlpA_like_family"/>
    <property type="match status" value="1"/>
</dbReference>
<evidence type="ECO:0000256" key="1">
    <source>
        <dbReference type="ARBA" id="ARBA00004196"/>
    </source>
</evidence>
<dbReference type="PANTHER" id="PTHR42852:SF6">
    <property type="entry name" value="THIOL:DISULFIDE INTERCHANGE PROTEIN DSBE"/>
    <property type="match status" value="1"/>
</dbReference>
<dbReference type="GO" id="GO:0016491">
    <property type="term" value="F:oxidoreductase activity"/>
    <property type="evidence" value="ECO:0007669"/>
    <property type="project" value="InterPro"/>
</dbReference>
<accession>A0A3B1AS36</accession>
<dbReference type="Gene3D" id="3.40.30.10">
    <property type="entry name" value="Glutaredoxin"/>
    <property type="match status" value="1"/>
</dbReference>
<keyword evidence="3" id="KW-1015">Disulfide bond</keyword>
<protein>
    <recommendedName>
        <fullName evidence="5">Thioredoxin domain-containing protein</fullName>
    </recommendedName>
</protein>
<dbReference type="GO" id="GO:0030313">
    <property type="term" value="C:cell envelope"/>
    <property type="evidence" value="ECO:0007669"/>
    <property type="project" value="UniProtKB-SubCell"/>
</dbReference>
<dbReference type="SUPFAM" id="SSF52833">
    <property type="entry name" value="Thioredoxin-like"/>
    <property type="match status" value="1"/>
</dbReference>
<dbReference type="EMBL" id="UOFS01000054">
    <property type="protein sequence ID" value="VAX02188.1"/>
    <property type="molecule type" value="Genomic_DNA"/>
</dbReference>
<proteinExistence type="predicted"/>
<gene>
    <name evidence="6" type="ORF">MNBD_GAMMA22-448</name>
</gene>
<evidence type="ECO:0000256" key="3">
    <source>
        <dbReference type="ARBA" id="ARBA00023157"/>
    </source>
</evidence>
<dbReference type="GO" id="GO:0016209">
    <property type="term" value="F:antioxidant activity"/>
    <property type="evidence" value="ECO:0007669"/>
    <property type="project" value="InterPro"/>
</dbReference>
<dbReference type="PANTHER" id="PTHR42852">
    <property type="entry name" value="THIOL:DISULFIDE INTERCHANGE PROTEIN DSBE"/>
    <property type="match status" value="1"/>
</dbReference>
<evidence type="ECO:0000256" key="2">
    <source>
        <dbReference type="ARBA" id="ARBA00022748"/>
    </source>
</evidence>
<dbReference type="InterPro" id="IPR013766">
    <property type="entry name" value="Thioredoxin_domain"/>
</dbReference>
<comment type="subcellular location">
    <subcellularLocation>
        <location evidence="1">Cell envelope</location>
    </subcellularLocation>
</comment>
<keyword evidence="4" id="KW-0676">Redox-active center</keyword>
<dbReference type="InterPro" id="IPR000866">
    <property type="entry name" value="AhpC/TSA"/>
</dbReference>
<dbReference type="AlphaFoldDB" id="A0A3B1AS36"/>
<feature type="domain" description="Thioredoxin" evidence="5">
    <location>
        <begin position="84"/>
        <end position="225"/>
    </location>
</feature>
<dbReference type="InterPro" id="IPR036249">
    <property type="entry name" value="Thioredoxin-like_sf"/>
</dbReference>
<evidence type="ECO:0000259" key="5">
    <source>
        <dbReference type="PROSITE" id="PS51352"/>
    </source>
</evidence>
<evidence type="ECO:0000256" key="4">
    <source>
        <dbReference type="ARBA" id="ARBA00023284"/>
    </source>
</evidence>